<feature type="chain" id="PRO_5001979098" evidence="1">
    <location>
        <begin position="19"/>
        <end position="459"/>
    </location>
</feature>
<evidence type="ECO:0000256" key="1">
    <source>
        <dbReference type="SAM" id="SignalP"/>
    </source>
</evidence>
<feature type="signal peptide" evidence="1">
    <location>
        <begin position="1"/>
        <end position="18"/>
    </location>
</feature>
<evidence type="ECO:0000313" key="4">
    <source>
        <dbReference type="EMBL" id="CEJ83140.1"/>
    </source>
</evidence>
<dbReference type="Pfam" id="PF23865">
    <property type="entry name" value="DUF7223"/>
    <property type="match status" value="1"/>
</dbReference>
<proteinExistence type="predicted"/>
<keyword evidence="1" id="KW-0732">Signal</keyword>
<feature type="domain" description="DUF7029" evidence="2">
    <location>
        <begin position="81"/>
        <end position="180"/>
    </location>
</feature>
<reference evidence="4 5" key="1">
    <citation type="journal article" date="2015" name="Genome Announc.">
        <title>Draft Genome Sequence and Gene Annotation of the Entomopathogenic Fungus Verticillium hemipterigenum.</title>
        <authorList>
            <person name="Horn F."/>
            <person name="Habel A."/>
            <person name="Scharf D.H."/>
            <person name="Dworschak J."/>
            <person name="Brakhage A.A."/>
            <person name="Guthke R."/>
            <person name="Hertweck C."/>
            <person name="Linde J."/>
        </authorList>
    </citation>
    <scope>NUCLEOTIDE SEQUENCE [LARGE SCALE GENOMIC DNA]</scope>
</reference>
<gene>
    <name evidence="4" type="ORF">VHEMI03163</name>
</gene>
<dbReference type="InterPro" id="IPR055647">
    <property type="entry name" value="DUF7223"/>
</dbReference>
<dbReference type="STRING" id="1531966.A0A0A1TAG4"/>
<dbReference type="InterPro" id="IPR054293">
    <property type="entry name" value="DUF7029"/>
</dbReference>
<protein>
    <submittedName>
        <fullName evidence="4">Uncharacterized protein</fullName>
    </submittedName>
</protein>
<dbReference type="HOGENOM" id="CLU_600013_0_0_1"/>
<sequence>MFSKIALHVALLSALAAAGPIERAVDAVDASTAVPHVVFTPTGRLGHTSAARDLSLATEDNLYWSHTDQGLLANMTVTAAPAYRILNSHKFSDLVQSVDCSNAKNIKIQFNNGKSVQDAKNAWSWVAQNPANNIIYVVDAPGCGGEHGRLPYHISGVTFDGSVANLAVAAAPQWDDFVDDASVRIHGSELVHNSKRASYTKHVKISLEHTYNKHFYDATIGPAHLSVDCSDCGTHGSLDADITVSTKHGFTASAAAADNLSVRFAVSATASAAITTSHLSNSIEIAKIPLATFKIADIVTIQPEITLDAQISVSDIKGSITTVFGAELAVPNGQTIAIGEGSTGFTPEFHKIGPTVSGKVDATARINPLVTLDLSGKILTKHVTGGVALAAPYLAIAIGADVNQPGTCNQGTSSIHYSLDVGAELDAFYGFGKPGDEPNKKNLYSVSKNILKDCIAITH</sequence>
<dbReference type="Proteomes" id="UP000039046">
    <property type="component" value="Unassembled WGS sequence"/>
</dbReference>
<evidence type="ECO:0000313" key="5">
    <source>
        <dbReference type="Proteomes" id="UP000039046"/>
    </source>
</evidence>
<accession>A0A0A1TAG4</accession>
<dbReference type="EMBL" id="CDHN01000001">
    <property type="protein sequence ID" value="CEJ83140.1"/>
    <property type="molecule type" value="Genomic_DNA"/>
</dbReference>
<name>A0A0A1TAG4_9HYPO</name>
<evidence type="ECO:0000259" key="2">
    <source>
        <dbReference type="Pfam" id="PF22974"/>
    </source>
</evidence>
<dbReference type="OrthoDB" id="160645at2759"/>
<organism evidence="4 5">
    <name type="scientific">[Torrubiella] hemipterigena</name>
    <dbReference type="NCBI Taxonomy" id="1531966"/>
    <lineage>
        <taxon>Eukaryota</taxon>
        <taxon>Fungi</taxon>
        <taxon>Dikarya</taxon>
        <taxon>Ascomycota</taxon>
        <taxon>Pezizomycotina</taxon>
        <taxon>Sordariomycetes</taxon>
        <taxon>Hypocreomycetidae</taxon>
        <taxon>Hypocreales</taxon>
        <taxon>Clavicipitaceae</taxon>
        <taxon>Clavicipitaceae incertae sedis</taxon>
        <taxon>'Torrubiella' clade</taxon>
    </lineage>
</organism>
<evidence type="ECO:0000259" key="3">
    <source>
        <dbReference type="Pfam" id="PF23865"/>
    </source>
</evidence>
<keyword evidence="5" id="KW-1185">Reference proteome</keyword>
<feature type="domain" description="DUF7223" evidence="3">
    <location>
        <begin position="205"/>
        <end position="456"/>
    </location>
</feature>
<dbReference type="AlphaFoldDB" id="A0A0A1TAG4"/>
<dbReference type="Pfam" id="PF22974">
    <property type="entry name" value="DUF7029"/>
    <property type="match status" value="1"/>
</dbReference>